<name>M0P178_9EURY</name>
<dbReference type="EMBL" id="AOJG01000008">
    <property type="protein sequence ID" value="EMA63304.1"/>
    <property type="molecule type" value="Genomic_DNA"/>
</dbReference>
<keyword evidence="3" id="KW-1185">Reference proteome</keyword>
<comment type="caution">
    <text evidence="2">The sequence shown here is derived from an EMBL/GenBank/DDBJ whole genome shotgun (WGS) entry which is preliminary data.</text>
</comment>
<proteinExistence type="predicted"/>
<evidence type="ECO:0000259" key="1">
    <source>
        <dbReference type="Pfam" id="PF03235"/>
    </source>
</evidence>
<reference evidence="2 3" key="1">
    <citation type="journal article" date="2014" name="PLoS Genet.">
        <title>Phylogenetically driven sequencing of extremely halophilic archaea reveals strategies for static and dynamic osmo-response.</title>
        <authorList>
            <person name="Becker E.A."/>
            <person name="Seitzer P.M."/>
            <person name="Tritt A."/>
            <person name="Larsen D."/>
            <person name="Krusor M."/>
            <person name="Yao A.I."/>
            <person name="Wu D."/>
            <person name="Madern D."/>
            <person name="Eisen J.A."/>
            <person name="Darling A.E."/>
            <person name="Facciotti M.T."/>
        </authorList>
    </citation>
    <scope>NUCLEOTIDE SEQUENCE [LARGE SCALE GENOMIC DNA]</scope>
    <source>
        <strain evidence="2 3">DSM 21995</strain>
    </source>
</reference>
<dbReference type="PATRIC" id="fig|1227482.3.peg.593"/>
<protein>
    <recommendedName>
        <fullName evidence="1">GmrSD restriction endonucleases N-terminal domain-containing protein</fullName>
    </recommendedName>
</protein>
<gene>
    <name evidence="2" type="ORF">C469_02935</name>
</gene>
<feature type="domain" description="GmrSD restriction endonucleases N-terminal" evidence="1">
    <location>
        <begin position="2"/>
        <end position="219"/>
    </location>
</feature>
<sequence length="564" mass="65962">MVSELFESILQDYYTGLLLFWDLDQNRAEQEEWDPIWGSNLEGSPDMAVLDGQQRLSSLYYAIHNPEKKFPNRKSYYVFYLDLIKALDEDYEEAVTYKYFQYYRTWEQLSEDRESWIDRGKVPLAILSARDPNDPNKKYLDSREFQDWIDEFIEQRSSDLPSDVKPWDIRDVFVSILDYSFVHYPLSNDREIRDICNIFAKVNASGMKLSTFDLMNAFLYPSGVELRKELWEKLDNETLKRIDPNMKEYLLKTISLVKQNYCSSKYLYNLIPGEKVTRRGNDGKRYEEVLVDSGEEFKTLWEQACDYAEKAREILMNTGDGEFGAIRTEFIPNSTIVPVLAAILWEYDGDIESPEFKETLSRWYWSAVLSQDYSGSSDTVMAKDFRDWKEWMATGSTIERITKIDGDFIKELNLRSVDKGSARYNAIICLLALNDARDFYKGRIVGTGDFSERKINDHHIFPKKVKDLHPDDAKTFDSLKDSIVNRTLILDETNNDIKADRPSEYIQEMIDKHGSETKVQEILQTHLITDSAYEHLRNDEFDDFAIEREKAIKQHIIDNVGVGN</sequence>
<evidence type="ECO:0000313" key="2">
    <source>
        <dbReference type="EMBL" id="EMA63304.1"/>
    </source>
</evidence>
<dbReference type="InterPro" id="IPR004919">
    <property type="entry name" value="GmrSD_N"/>
</dbReference>
<dbReference type="Pfam" id="PF03235">
    <property type="entry name" value="GmrSD_N"/>
    <property type="match status" value="1"/>
</dbReference>
<evidence type="ECO:0000313" key="3">
    <source>
        <dbReference type="Proteomes" id="UP000011650"/>
    </source>
</evidence>
<accession>M0P178</accession>
<dbReference type="PANTHER" id="PTHR37292">
    <property type="entry name" value="VNG6097C"/>
    <property type="match status" value="1"/>
</dbReference>
<organism evidence="2 3">
    <name type="scientific">Halorubrum lipolyticum DSM 21995</name>
    <dbReference type="NCBI Taxonomy" id="1227482"/>
    <lineage>
        <taxon>Archaea</taxon>
        <taxon>Methanobacteriati</taxon>
        <taxon>Methanobacteriota</taxon>
        <taxon>Stenosarchaea group</taxon>
        <taxon>Halobacteria</taxon>
        <taxon>Halobacteriales</taxon>
        <taxon>Haloferacaceae</taxon>
        <taxon>Halorubrum</taxon>
    </lineage>
</organism>
<dbReference type="PANTHER" id="PTHR37292:SF2">
    <property type="entry name" value="DUF262 DOMAIN-CONTAINING PROTEIN"/>
    <property type="match status" value="1"/>
</dbReference>
<dbReference type="AlphaFoldDB" id="M0P178"/>
<dbReference type="Proteomes" id="UP000011650">
    <property type="component" value="Unassembled WGS sequence"/>
</dbReference>